<dbReference type="InterPro" id="IPR000719">
    <property type="entry name" value="Prot_kinase_dom"/>
</dbReference>
<protein>
    <recommendedName>
        <fullName evidence="2">Protein kinase domain-containing protein</fullName>
    </recommendedName>
</protein>
<evidence type="ECO:0000313" key="3">
    <source>
        <dbReference type="EMBL" id="WFD43752.1"/>
    </source>
</evidence>
<accession>A0AAF0JE82</accession>
<reference evidence="3" key="1">
    <citation type="submission" date="2023-02" db="EMBL/GenBank/DDBJ databases">
        <title>Mating type loci evolution in Malassezia.</title>
        <authorList>
            <person name="Coelho M.A."/>
        </authorList>
    </citation>
    <scope>NUCLEOTIDE SEQUENCE</scope>
    <source>
        <strain evidence="3">CBS 14136</strain>
    </source>
</reference>
<dbReference type="GO" id="GO:0004672">
    <property type="term" value="F:protein kinase activity"/>
    <property type="evidence" value="ECO:0007669"/>
    <property type="project" value="InterPro"/>
</dbReference>
<dbReference type="Pfam" id="PF00069">
    <property type="entry name" value="Pkinase"/>
    <property type="match status" value="1"/>
</dbReference>
<keyword evidence="4" id="KW-1185">Reference proteome</keyword>
<proteinExistence type="predicted"/>
<feature type="compositionally biased region" description="Polar residues" evidence="1">
    <location>
        <begin position="147"/>
        <end position="171"/>
    </location>
</feature>
<dbReference type="Gene3D" id="1.10.510.10">
    <property type="entry name" value="Transferase(Phosphotransferase) domain 1"/>
    <property type="match status" value="1"/>
</dbReference>
<sequence>MSFSPRRDLTVRKASLVLGKDHERWAHHNLESMVDTAWRGLDSAVAAGLQQWNDAPTRRPMHASSIGIIAEYSNEMIPVSGMAMEGAVPISWLLKNDPRHGTSSLPTSPCGSKWASSVAYPLNAESLARKLKDTDIRAPDIVRSPKQAGQSKVATPQGVQSPTTTSGSQSIVHPEDDRSLLMKPDPGPSWRQLPSIEARRTRRSRLLRAAERDRGRQSPIGSPDDLRMEPKIPLYDNLEVYQLVPRRKVEFVEGTLYDPEGPFMEGAVSDSLSVRLFYAPPPEDSQGEGVSYLITTPDNRVFSSAKRRRWAMDNHGNFFAALEMKSIESKLIAVHQDLSDPVHVEDFEQDLRRYFVQDVLDELQKAETLVPGVRVSPHLLQTEDGKLIRLEQDFPEEAFFAIAGCTDDEVYPVIAKVFVEAIQLLWDLHSHGWMHGDVKLENLMFTQSGNLIMIDFENASPFRGTRQHDGKIQLLSFDWTPPELEVSYLGRRMGPSGDLWALGCNLIRGFALRDGIEDDTVREMLLGSGTEVFFEFRQSLLTGPASDFGIDLKLLYACADEEQTAPLVHPARMLRRFANEAPRLLQYTLRYSVAPAPAERNERLGVQLAQEMLHDPQNTSLWTRVKVALDHSIAMSGSTWVRPKLEEARGILGLS</sequence>
<dbReference type="Proteomes" id="UP001214628">
    <property type="component" value="Chromosome 3"/>
</dbReference>
<evidence type="ECO:0000313" key="4">
    <source>
        <dbReference type="Proteomes" id="UP001214628"/>
    </source>
</evidence>
<evidence type="ECO:0000256" key="1">
    <source>
        <dbReference type="SAM" id="MobiDB-lite"/>
    </source>
</evidence>
<dbReference type="GO" id="GO:0005524">
    <property type="term" value="F:ATP binding"/>
    <property type="evidence" value="ECO:0007669"/>
    <property type="project" value="InterPro"/>
</dbReference>
<feature type="domain" description="Protein kinase" evidence="2">
    <location>
        <begin position="257"/>
        <end position="613"/>
    </location>
</feature>
<dbReference type="InterPro" id="IPR011009">
    <property type="entry name" value="Kinase-like_dom_sf"/>
</dbReference>
<gene>
    <name evidence="3" type="ORF">MPSI1_002416</name>
</gene>
<dbReference type="EMBL" id="CP118377">
    <property type="protein sequence ID" value="WFD43752.1"/>
    <property type="molecule type" value="Genomic_DNA"/>
</dbReference>
<organism evidence="3 4">
    <name type="scientific">Malassezia psittaci</name>
    <dbReference type="NCBI Taxonomy" id="1821823"/>
    <lineage>
        <taxon>Eukaryota</taxon>
        <taxon>Fungi</taxon>
        <taxon>Dikarya</taxon>
        <taxon>Basidiomycota</taxon>
        <taxon>Ustilaginomycotina</taxon>
        <taxon>Malasseziomycetes</taxon>
        <taxon>Malasseziales</taxon>
        <taxon>Malasseziaceae</taxon>
        <taxon>Malassezia</taxon>
    </lineage>
</organism>
<dbReference type="SUPFAM" id="SSF56112">
    <property type="entry name" value="Protein kinase-like (PK-like)"/>
    <property type="match status" value="1"/>
</dbReference>
<dbReference type="AlphaFoldDB" id="A0AAF0JE82"/>
<evidence type="ECO:0000259" key="2">
    <source>
        <dbReference type="PROSITE" id="PS50011"/>
    </source>
</evidence>
<name>A0AAF0JE82_9BASI</name>
<feature type="region of interest" description="Disordered" evidence="1">
    <location>
        <begin position="142"/>
        <end position="228"/>
    </location>
</feature>
<dbReference type="PROSITE" id="PS50011">
    <property type="entry name" value="PROTEIN_KINASE_DOM"/>
    <property type="match status" value="1"/>
</dbReference>